<gene>
    <name evidence="6" type="primary">lptE</name>
    <name evidence="8" type="ORF">CAL29_20190</name>
</gene>
<sequence>MNFGGFSVKGAAQGVARRVAPLRRPARAAGLGMLLLLSACGFHMRGETPLPFDTFYIGLGDNTRFGAEVKRALAAASPNTRLVDSPKDAEAQLQQVANTRSMREVSLNSQGRVEEYELGLSFTFRVIDAKGRAIVPDTTLEAFREMPYDDTVVQAKEGQAEQLYRSMQTSLVSRLLRRLTSDDVRQAAEKLAQSKPGDEEVPVYSTTPPEPPANQPTRPPGIINGPSSPNDYDN</sequence>
<dbReference type="GO" id="GO:0043165">
    <property type="term" value="P:Gram-negative-bacterium-type cell outer membrane assembly"/>
    <property type="evidence" value="ECO:0007669"/>
    <property type="project" value="UniProtKB-UniRule"/>
</dbReference>
<dbReference type="GO" id="GO:1990351">
    <property type="term" value="C:transporter complex"/>
    <property type="evidence" value="ECO:0007669"/>
    <property type="project" value="TreeGrafter"/>
</dbReference>
<evidence type="ECO:0000256" key="3">
    <source>
        <dbReference type="ARBA" id="ARBA00023139"/>
    </source>
</evidence>
<evidence type="ECO:0000256" key="1">
    <source>
        <dbReference type="ARBA" id="ARBA00022729"/>
    </source>
</evidence>
<proteinExistence type="inferred from homology"/>
<feature type="region of interest" description="Disordered" evidence="7">
    <location>
        <begin position="189"/>
        <end position="234"/>
    </location>
</feature>
<keyword evidence="4 6" id="KW-0998">Cell outer membrane</keyword>
<comment type="subunit">
    <text evidence="6">Component of the lipopolysaccharide transport and assembly complex. Interacts with LptD.</text>
</comment>
<dbReference type="GO" id="GO:0001530">
    <property type="term" value="F:lipopolysaccharide binding"/>
    <property type="evidence" value="ECO:0007669"/>
    <property type="project" value="TreeGrafter"/>
</dbReference>
<evidence type="ECO:0000256" key="4">
    <source>
        <dbReference type="ARBA" id="ARBA00023237"/>
    </source>
</evidence>
<dbReference type="Gene3D" id="3.30.160.150">
    <property type="entry name" value="Lipoprotein like domain"/>
    <property type="match status" value="1"/>
</dbReference>
<reference evidence="9" key="1">
    <citation type="submission" date="2017-05" db="EMBL/GenBank/DDBJ databases">
        <title>Complete and WGS of Bordetella genogroups.</title>
        <authorList>
            <person name="Spilker T."/>
            <person name="Lipuma J."/>
        </authorList>
    </citation>
    <scope>NUCLEOTIDE SEQUENCE [LARGE SCALE GENOMIC DNA]</scope>
    <source>
        <strain evidence="9">AU16122</strain>
    </source>
</reference>
<dbReference type="InterPro" id="IPR007485">
    <property type="entry name" value="LPS_assembly_LptE"/>
</dbReference>
<organism evidence="8 9">
    <name type="scientific">Bordetella genomosp. 10</name>
    <dbReference type="NCBI Taxonomy" id="1416804"/>
    <lineage>
        <taxon>Bacteria</taxon>
        <taxon>Pseudomonadati</taxon>
        <taxon>Pseudomonadota</taxon>
        <taxon>Betaproteobacteria</taxon>
        <taxon>Burkholderiales</taxon>
        <taxon>Alcaligenaceae</taxon>
        <taxon>Bordetella</taxon>
    </lineage>
</organism>
<dbReference type="PANTHER" id="PTHR38098">
    <property type="entry name" value="LPS-ASSEMBLY LIPOPROTEIN LPTE"/>
    <property type="match status" value="1"/>
</dbReference>
<evidence type="ECO:0000256" key="6">
    <source>
        <dbReference type="HAMAP-Rule" id="MF_01186"/>
    </source>
</evidence>
<dbReference type="PANTHER" id="PTHR38098:SF1">
    <property type="entry name" value="LPS-ASSEMBLY LIPOPROTEIN LPTE"/>
    <property type="match status" value="1"/>
</dbReference>
<keyword evidence="2 6" id="KW-0472">Membrane</keyword>
<dbReference type="Proteomes" id="UP000216020">
    <property type="component" value="Unassembled WGS sequence"/>
</dbReference>
<protein>
    <recommendedName>
        <fullName evidence="6">LPS-assembly lipoprotein LptE</fullName>
    </recommendedName>
</protein>
<dbReference type="HAMAP" id="MF_01186">
    <property type="entry name" value="LPS_assembly_LptE"/>
    <property type="match status" value="1"/>
</dbReference>
<evidence type="ECO:0000256" key="7">
    <source>
        <dbReference type="SAM" id="MobiDB-lite"/>
    </source>
</evidence>
<comment type="function">
    <text evidence="6">Together with LptD, is involved in the assembly of lipopolysaccharide (LPS) at the surface of the outer membrane. Required for the proper assembly of LptD. Binds LPS and may serve as the LPS recognition site at the outer membrane.</text>
</comment>
<keyword evidence="3" id="KW-0564">Palmitate</keyword>
<comment type="similarity">
    <text evidence="6">Belongs to the LptE lipoprotein family.</text>
</comment>
<feature type="compositionally biased region" description="Polar residues" evidence="7">
    <location>
        <begin position="225"/>
        <end position="234"/>
    </location>
</feature>
<dbReference type="GO" id="GO:0015920">
    <property type="term" value="P:lipopolysaccharide transport"/>
    <property type="evidence" value="ECO:0007669"/>
    <property type="project" value="TreeGrafter"/>
</dbReference>
<keyword evidence="9" id="KW-1185">Reference proteome</keyword>
<dbReference type="Pfam" id="PF04390">
    <property type="entry name" value="LptE"/>
    <property type="match status" value="1"/>
</dbReference>
<evidence type="ECO:0000256" key="5">
    <source>
        <dbReference type="ARBA" id="ARBA00023288"/>
    </source>
</evidence>
<feature type="compositionally biased region" description="Pro residues" evidence="7">
    <location>
        <begin position="208"/>
        <end position="219"/>
    </location>
</feature>
<evidence type="ECO:0000313" key="9">
    <source>
        <dbReference type="Proteomes" id="UP000216020"/>
    </source>
</evidence>
<dbReference type="RefSeq" id="WP_094854787.1">
    <property type="nucleotide sequence ID" value="NZ_NEVM01000005.1"/>
</dbReference>
<name>A0A261RZ40_9BORD</name>
<evidence type="ECO:0000313" key="8">
    <source>
        <dbReference type="EMBL" id="OZI30359.1"/>
    </source>
</evidence>
<accession>A0A261RZ40</accession>
<keyword evidence="1" id="KW-0732">Signal</keyword>
<evidence type="ECO:0000256" key="2">
    <source>
        <dbReference type="ARBA" id="ARBA00023136"/>
    </source>
</evidence>
<dbReference type="EMBL" id="NEVM01000005">
    <property type="protein sequence ID" value="OZI30359.1"/>
    <property type="molecule type" value="Genomic_DNA"/>
</dbReference>
<keyword evidence="5" id="KW-0449">Lipoprotein</keyword>
<dbReference type="GO" id="GO:0009279">
    <property type="term" value="C:cell outer membrane"/>
    <property type="evidence" value="ECO:0007669"/>
    <property type="project" value="UniProtKB-UniRule"/>
</dbReference>
<comment type="caution">
    <text evidence="8">The sequence shown here is derived from an EMBL/GenBank/DDBJ whole genome shotgun (WGS) entry which is preliminary data.</text>
</comment>
<dbReference type="AlphaFoldDB" id="A0A261RZ40"/>
<dbReference type="OrthoDB" id="5298094at2"/>